<keyword evidence="1" id="KW-1133">Transmembrane helix</keyword>
<feature type="transmembrane region" description="Helical" evidence="1">
    <location>
        <begin position="77"/>
        <end position="98"/>
    </location>
</feature>
<accession>A0A1G1Z2P8</accession>
<evidence type="ECO:0000313" key="2">
    <source>
        <dbReference type="EMBL" id="OGY58912.1"/>
    </source>
</evidence>
<sequence length="381" mass="42168">MTETFPFFKQRSIQILFAIYAISIPYWAWIQVTGQINTPHNYIWSLIVLGILPVIGGIFGIILSRKWGFLKASLGRAIFFLSAGVMAWGIGSVIWAYYNLVLGVEVPYPSFGDVGYLMSYPFYALGLINLGKGMGAYHKLKTRLGKVALVLVPVLGMAVTYFIFISIARGGEFDYQDSSLLKILFDIGYPLGDATVVTAIGLIYGLSYKVFGGKFKWPINLLFAGQLLLYFGDFFFSYGTTQGTYYIGNLNDLLFVHALFLIAVGVNALNIPGISSRVRDELVMFAPRATEAVNNLVLEIIRRQSHIIGTVAWEEATKVPGLTIDVKNNKLSVDGDPKIVLEQLVGRYEGLFGNASLEICREAARKMVSQLPPEQIPAILK</sequence>
<comment type="caution">
    <text evidence="2">The sequence shown here is derived from an EMBL/GenBank/DDBJ whole genome shotgun (WGS) entry which is preliminary data.</text>
</comment>
<protein>
    <submittedName>
        <fullName evidence="2">Uncharacterized protein</fullName>
    </submittedName>
</protein>
<feature type="transmembrane region" description="Helical" evidence="1">
    <location>
        <begin position="12"/>
        <end position="30"/>
    </location>
</feature>
<name>A0A1G1Z2P8_9BACT</name>
<dbReference type="AlphaFoldDB" id="A0A1G1Z2P8"/>
<evidence type="ECO:0000313" key="3">
    <source>
        <dbReference type="Proteomes" id="UP000178259"/>
    </source>
</evidence>
<feature type="transmembrane region" description="Helical" evidence="1">
    <location>
        <begin position="187"/>
        <end position="207"/>
    </location>
</feature>
<organism evidence="2 3">
    <name type="scientific">Candidatus Colwellbacteria bacterium RIFCSPHIGHO2_12_FULL_43_12</name>
    <dbReference type="NCBI Taxonomy" id="1797688"/>
    <lineage>
        <taxon>Bacteria</taxon>
        <taxon>Candidatus Colwelliibacteriota</taxon>
    </lineage>
</organism>
<feature type="transmembrane region" description="Helical" evidence="1">
    <location>
        <begin position="42"/>
        <end position="65"/>
    </location>
</feature>
<gene>
    <name evidence="2" type="ORF">A3E61_02255</name>
</gene>
<evidence type="ECO:0000256" key="1">
    <source>
        <dbReference type="SAM" id="Phobius"/>
    </source>
</evidence>
<feature type="transmembrane region" description="Helical" evidence="1">
    <location>
        <begin position="147"/>
        <end position="167"/>
    </location>
</feature>
<keyword evidence="1" id="KW-0472">Membrane</keyword>
<feature type="transmembrane region" description="Helical" evidence="1">
    <location>
        <begin position="250"/>
        <end position="269"/>
    </location>
</feature>
<feature type="transmembrane region" description="Helical" evidence="1">
    <location>
        <begin position="118"/>
        <end position="135"/>
    </location>
</feature>
<dbReference type="Proteomes" id="UP000178259">
    <property type="component" value="Unassembled WGS sequence"/>
</dbReference>
<keyword evidence="1" id="KW-0812">Transmembrane</keyword>
<reference evidence="2 3" key="1">
    <citation type="journal article" date="2016" name="Nat. Commun.">
        <title>Thousands of microbial genomes shed light on interconnected biogeochemical processes in an aquifer system.</title>
        <authorList>
            <person name="Anantharaman K."/>
            <person name="Brown C.T."/>
            <person name="Hug L.A."/>
            <person name="Sharon I."/>
            <person name="Castelle C.J."/>
            <person name="Probst A.J."/>
            <person name="Thomas B.C."/>
            <person name="Singh A."/>
            <person name="Wilkins M.J."/>
            <person name="Karaoz U."/>
            <person name="Brodie E.L."/>
            <person name="Williams K.H."/>
            <person name="Hubbard S.S."/>
            <person name="Banfield J.F."/>
        </authorList>
    </citation>
    <scope>NUCLEOTIDE SEQUENCE [LARGE SCALE GENOMIC DNA]</scope>
</reference>
<dbReference type="EMBL" id="MHIW01000010">
    <property type="protein sequence ID" value="OGY58912.1"/>
    <property type="molecule type" value="Genomic_DNA"/>
</dbReference>
<proteinExistence type="predicted"/>
<feature type="transmembrane region" description="Helical" evidence="1">
    <location>
        <begin position="219"/>
        <end position="238"/>
    </location>
</feature>